<feature type="compositionally biased region" description="Low complexity" evidence="1">
    <location>
        <begin position="254"/>
        <end position="267"/>
    </location>
</feature>
<accession>A0A1V8TBF9</accession>
<dbReference type="Gene3D" id="4.10.280.10">
    <property type="entry name" value="Helix-loop-helix DNA-binding domain"/>
    <property type="match status" value="1"/>
</dbReference>
<proteinExistence type="predicted"/>
<sequence>MNTPIDQHQAWSAAPDPMDPMVQMTSDLDDLSNMFNIDNFDLDAITNLDDNNGFAEVMQQSHPGTHPGTPFDEAMGGFGSVPTTTSMAQDFSGFVAAPQQQQFGMNGQGHQAGNMGFANEDLFQQGMVQDFQPLQQQQQQHFQFPTQQAYPGGSHIPPTPNSYEMHGETGRFLQQLDAQQRALMEQQYHMRKNEQIQFTPMASPQNTPQFYLAPEYTVPGAYFSPLTSPALHAQNGNGAPRSVQQQRVQQGYYTNPSTAPSSNAASPVDPNADVEMGGDGLTLPEPASQPKKSARRKVATPRSLAVSKIKQSPIAKAQKRKSAMLASITPSKSAENMVQEVQRSGSAKLPHSAGFTLPPAFESSEEQSVSPEALSEALMGPPPKPGSSLSHSPALQGQQQPGAQQTPPLGKAATPKSILSMKPGSASTTGLNGLEETPLDDLQLPAAARRPTLSQIDTQVELASSEQTPRMAARKTPKLGPLDRPTSVRPGSASASPALNGMASPMTASTPAGLLKDKTASAKPSATARGAKKRGSVPASPGGLLSPALRPRISPSIKPLLPEGTLHSPTHALLLASKSNYQNLLDGTRLPGVSYPESLSTGLTSKRTSHKVAEQGRRNRINDALKEMQSLIPATPKGEGEAEMEEDVNGEGGDAEREREREGRSQSSKAATVESANKYIRVLKESEERQRMAMMEMKKELDMMRRKLGESGSESGGSGSGVEAGLGDAMDESKSPEAVKIG</sequence>
<dbReference type="AlphaFoldDB" id="A0A1V8TBF9"/>
<dbReference type="EMBL" id="NAJO01000012">
    <property type="protein sequence ID" value="OQO08699.1"/>
    <property type="molecule type" value="Genomic_DNA"/>
</dbReference>
<dbReference type="SUPFAM" id="SSF47459">
    <property type="entry name" value="HLH, helix-loop-helix DNA-binding domain"/>
    <property type="match status" value="1"/>
</dbReference>
<feature type="region of interest" description="Disordered" evidence="1">
    <location>
        <begin position="697"/>
        <end position="742"/>
    </location>
</feature>
<dbReference type="InterPro" id="IPR011598">
    <property type="entry name" value="bHLH_dom"/>
</dbReference>
<gene>
    <name evidence="3" type="ORF">B0A48_06569</name>
</gene>
<feature type="compositionally biased region" description="Basic and acidic residues" evidence="1">
    <location>
        <begin position="731"/>
        <end position="742"/>
    </location>
</feature>
<dbReference type="GO" id="GO:0046983">
    <property type="term" value="F:protein dimerization activity"/>
    <property type="evidence" value="ECO:0007669"/>
    <property type="project" value="InterPro"/>
</dbReference>
<feature type="region of interest" description="Disordered" evidence="1">
    <location>
        <begin position="253"/>
        <end position="552"/>
    </location>
</feature>
<evidence type="ECO:0000256" key="1">
    <source>
        <dbReference type="SAM" id="MobiDB-lite"/>
    </source>
</evidence>
<protein>
    <recommendedName>
        <fullName evidence="2">BHLH domain-containing protein</fullName>
    </recommendedName>
</protein>
<feature type="compositionally biased region" description="Polar residues" evidence="1">
    <location>
        <begin position="597"/>
        <end position="606"/>
    </location>
</feature>
<feature type="compositionally biased region" description="Polar residues" evidence="1">
    <location>
        <begin position="328"/>
        <end position="345"/>
    </location>
</feature>
<dbReference type="SMART" id="SM00353">
    <property type="entry name" value="HLH"/>
    <property type="match status" value="1"/>
</dbReference>
<dbReference type="InParanoid" id="A0A1V8TBF9"/>
<name>A0A1V8TBF9_9PEZI</name>
<comment type="caution">
    <text evidence="3">The sequence shown here is derived from an EMBL/GenBank/DDBJ whole genome shotgun (WGS) entry which is preliminary data.</text>
</comment>
<keyword evidence="4" id="KW-1185">Reference proteome</keyword>
<evidence type="ECO:0000313" key="3">
    <source>
        <dbReference type="EMBL" id="OQO08699.1"/>
    </source>
</evidence>
<evidence type="ECO:0000313" key="4">
    <source>
        <dbReference type="Proteomes" id="UP000192596"/>
    </source>
</evidence>
<dbReference type="Pfam" id="PF00010">
    <property type="entry name" value="HLH"/>
    <property type="match status" value="1"/>
</dbReference>
<organism evidence="3 4">
    <name type="scientific">Cryoendolithus antarcticus</name>
    <dbReference type="NCBI Taxonomy" id="1507870"/>
    <lineage>
        <taxon>Eukaryota</taxon>
        <taxon>Fungi</taxon>
        <taxon>Dikarya</taxon>
        <taxon>Ascomycota</taxon>
        <taxon>Pezizomycotina</taxon>
        <taxon>Dothideomycetes</taxon>
        <taxon>Dothideomycetidae</taxon>
        <taxon>Cladosporiales</taxon>
        <taxon>Cladosporiaceae</taxon>
        <taxon>Cryoendolithus</taxon>
    </lineage>
</organism>
<feature type="domain" description="BHLH" evidence="2">
    <location>
        <begin position="605"/>
        <end position="683"/>
    </location>
</feature>
<dbReference type="PROSITE" id="PS50888">
    <property type="entry name" value="BHLH"/>
    <property type="match status" value="1"/>
</dbReference>
<reference evidence="4" key="1">
    <citation type="submission" date="2017-03" db="EMBL/GenBank/DDBJ databases">
        <title>Genomes of endolithic fungi from Antarctica.</title>
        <authorList>
            <person name="Coleine C."/>
            <person name="Masonjones S."/>
            <person name="Stajich J.E."/>
        </authorList>
    </citation>
    <scope>NUCLEOTIDE SEQUENCE [LARGE SCALE GENOMIC DNA]</scope>
    <source>
        <strain evidence="4">CCFEE 5527</strain>
    </source>
</reference>
<feature type="region of interest" description="Disordered" evidence="1">
    <location>
        <begin position="591"/>
        <end position="677"/>
    </location>
</feature>
<feature type="compositionally biased region" description="Gly residues" evidence="1">
    <location>
        <begin position="714"/>
        <end position="724"/>
    </location>
</feature>
<dbReference type="CDD" id="cd11392">
    <property type="entry name" value="bHLH_ScPHO4_like"/>
    <property type="match status" value="1"/>
</dbReference>
<feature type="compositionally biased region" description="Low complexity" evidence="1">
    <location>
        <begin position="393"/>
        <end position="410"/>
    </location>
</feature>
<dbReference type="InterPro" id="IPR036638">
    <property type="entry name" value="HLH_DNA-bd_sf"/>
</dbReference>
<feature type="compositionally biased region" description="Basic and acidic residues" evidence="1">
    <location>
        <begin position="654"/>
        <end position="664"/>
    </location>
</feature>
<feature type="compositionally biased region" description="Polar residues" evidence="1">
    <location>
        <begin position="452"/>
        <end position="468"/>
    </location>
</feature>
<evidence type="ECO:0000259" key="2">
    <source>
        <dbReference type="PROSITE" id="PS50888"/>
    </source>
</evidence>
<feature type="compositionally biased region" description="Basic and acidic residues" evidence="1">
    <location>
        <begin position="611"/>
        <end position="626"/>
    </location>
</feature>
<dbReference type="Proteomes" id="UP000192596">
    <property type="component" value="Unassembled WGS sequence"/>
</dbReference>
<feature type="compositionally biased region" description="Basic and acidic residues" evidence="1">
    <location>
        <begin position="697"/>
        <end position="709"/>
    </location>
</feature>
<dbReference type="OrthoDB" id="5344169at2759"/>
<dbReference type="STRING" id="1507870.A0A1V8TBF9"/>